<dbReference type="KEGG" id="tsy:THSYN_25320"/>
<dbReference type="AlphaFoldDB" id="A0A2K8UEA1"/>
<evidence type="ECO:0000313" key="3">
    <source>
        <dbReference type="Proteomes" id="UP000232638"/>
    </source>
</evidence>
<keyword evidence="3" id="KW-1185">Reference proteome</keyword>
<evidence type="ECO:0000259" key="1">
    <source>
        <dbReference type="Pfam" id="PF13776"/>
    </source>
</evidence>
<protein>
    <recommendedName>
        <fullName evidence="1">DUF4172 domain-containing protein</fullName>
    </recommendedName>
</protein>
<sequence length="149" mass="16174">MWIWQGPDWPTFSFDADRLGAAVAGYRHRAAQLAGGAARLAVADRQEALVLRSQVIARARIDLVVEQARYFDLYRDRLNERRHKVVGRMFTAGPAGFEGGMTAGNYVGIARCSKTTAPRDLAALPQMGALTSLPGGGRSSRYALARVAP</sequence>
<gene>
    <name evidence="2" type="ORF">THSYN_25320</name>
</gene>
<dbReference type="RefSeq" id="WP_100921600.1">
    <property type="nucleotide sequence ID" value="NZ_CP020370.1"/>
</dbReference>
<dbReference type="Pfam" id="PF13776">
    <property type="entry name" value="DUF4172"/>
    <property type="match status" value="1"/>
</dbReference>
<dbReference type="OrthoDB" id="9807853at2"/>
<name>A0A2K8UEA1_9GAMM</name>
<evidence type="ECO:0000313" key="2">
    <source>
        <dbReference type="EMBL" id="AUB83924.1"/>
    </source>
</evidence>
<accession>A0A2K8UEA1</accession>
<organism evidence="2 3">
    <name type="scientific">Candidatus Thiodictyon syntrophicum</name>
    <dbReference type="NCBI Taxonomy" id="1166950"/>
    <lineage>
        <taxon>Bacteria</taxon>
        <taxon>Pseudomonadati</taxon>
        <taxon>Pseudomonadota</taxon>
        <taxon>Gammaproteobacteria</taxon>
        <taxon>Chromatiales</taxon>
        <taxon>Chromatiaceae</taxon>
        <taxon>Thiodictyon</taxon>
    </lineage>
</organism>
<reference evidence="2 3" key="1">
    <citation type="submission" date="2017-03" db="EMBL/GenBank/DDBJ databases">
        <title>Complete genome sequence of Candidatus 'Thiodictyon syntrophicum' sp. nov. strain Cad16T, a photolithoautotroph purple sulfur bacterium isolated from an alpine meromictic lake.</title>
        <authorList>
            <person name="Luedin S.M."/>
            <person name="Pothier J.F."/>
            <person name="Danza F."/>
            <person name="Storelli N."/>
            <person name="Wittwer M."/>
            <person name="Tonolla M."/>
        </authorList>
    </citation>
    <scope>NUCLEOTIDE SEQUENCE [LARGE SCALE GENOMIC DNA]</scope>
    <source>
        <strain evidence="2 3">Cad16T</strain>
    </source>
</reference>
<proteinExistence type="predicted"/>
<dbReference type="EMBL" id="CP020370">
    <property type="protein sequence ID" value="AUB83924.1"/>
    <property type="molecule type" value="Genomic_DNA"/>
</dbReference>
<feature type="domain" description="DUF4172" evidence="1">
    <location>
        <begin position="2"/>
        <end position="50"/>
    </location>
</feature>
<dbReference type="InterPro" id="IPR025230">
    <property type="entry name" value="DUF4172"/>
</dbReference>
<dbReference type="Proteomes" id="UP000232638">
    <property type="component" value="Chromosome"/>
</dbReference>